<dbReference type="EMBL" id="LATX01000651">
    <property type="protein sequence ID" value="KTB45651.1"/>
    <property type="molecule type" value="Genomic_DNA"/>
</dbReference>
<gene>
    <name evidence="1" type="ORF">WG66_1770</name>
</gene>
<organism evidence="1 2">
    <name type="scientific">Moniliophthora roreri</name>
    <name type="common">Frosty pod rot fungus</name>
    <name type="synonym">Monilia roreri</name>
    <dbReference type="NCBI Taxonomy" id="221103"/>
    <lineage>
        <taxon>Eukaryota</taxon>
        <taxon>Fungi</taxon>
        <taxon>Dikarya</taxon>
        <taxon>Basidiomycota</taxon>
        <taxon>Agaricomycotina</taxon>
        <taxon>Agaricomycetes</taxon>
        <taxon>Agaricomycetidae</taxon>
        <taxon>Agaricales</taxon>
        <taxon>Marasmiineae</taxon>
        <taxon>Marasmiaceae</taxon>
        <taxon>Moniliophthora</taxon>
    </lineage>
</organism>
<protein>
    <submittedName>
        <fullName evidence="1">Uncharacterized protein</fullName>
    </submittedName>
</protein>
<evidence type="ECO:0000313" key="2">
    <source>
        <dbReference type="Proteomes" id="UP000054988"/>
    </source>
</evidence>
<reference evidence="1 2" key="1">
    <citation type="submission" date="2015-12" db="EMBL/GenBank/DDBJ databases">
        <title>Draft genome sequence of Moniliophthora roreri, the causal agent of frosty pod rot of cacao.</title>
        <authorList>
            <person name="Aime M.C."/>
            <person name="Diaz-Valderrama J.R."/>
            <person name="Kijpornyongpan T."/>
            <person name="Phillips-Mora W."/>
        </authorList>
    </citation>
    <scope>NUCLEOTIDE SEQUENCE [LARGE SCALE GENOMIC DNA]</scope>
    <source>
        <strain evidence="1 2">MCA 2952</strain>
    </source>
</reference>
<comment type="caution">
    <text evidence="1">The sequence shown here is derived from an EMBL/GenBank/DDBJ whole genome shotgun (WGS) entry which is preliminary data.</text>
</comment>
<dbReference type="AlphaFoldDB" id="A0A0W0GAS1"/>
<name>A0A0W0GAS1_MONRR</name>
<sequence>MVSEDEYLASYLASEPPHDLLLEPDDSFLTRYTPDVPAYPSTVWTPRDFELPNNESDVDLTLFPFPEPHGPLLTGPTSAFDEQPAYYRTVWTPRDFEPLVTTPYCLPNHALVTRPSFERKKSNFPDHPHKRHRRLSVNVNVERRSRKDDETYIKHLENAFNLFQREWAEEYQHQPARGMVKKLSWAPAKTRF</sequence>
<proteinExistence type="predicted"/>
<dbReference type="Proteomes" id="UP000054988">
    <property type="component" value="Unassembled WGS sequence"/>
</dbReference>
<accession>A0A0W0GAS1</accession>
<evidence type="ECO:0000313" key="1">
    <source>
        <dbReference type="EMBL" id="KTB45651.1"/>
    </source>
</evidence>